<dbReference type="PROSITE" id="PS00217">
    <property type="entry name" value="SUGAR_TRANSPORT_2"/>
    <property type="match status" value="1"/>
</dbReference>
<dbReference type="PANTHER" id="PTHR23508">
    <property type="entry name" value="CARBOXYLIC ACID TRANSPORTER PROTEIN HOMOLOG"/>
    <property type="match status" value="1"/>
</dbReference>
<dbReference type="InterPro" id="IPR036259">
    <property type="entry name" value="MFS_trans_sf"/>
</dbReference>
<keyword evidence="2 5" id="KW-0812">Transmembrane</keyword>
<feature type="transmembrane region" description="Helical" evidence="5">
    <location>
        <begin position="347"/>
        <end position="369"/>
    </location>
</feature>
<dbReference type="Gene3D" id="1.20.1250.20">
    <property type="entry name" value="MFS general substrate transporter like domains"/>
    <property type="match status" value="1"/>
</dbReference>
<feature type="transmembrane region" description="Helical" evidence="5">
    <location>
        <begin position="414"/>
        <end position="433"/>
    </location>
</feature>
<feature type="transmembrane region" description="Helical" evidence="5">
    <location>
        <begin position="258"/>
        <end position="277"/>
    </location>
</feature>
<dbReference type="InterPro" id="IPR005829">
    <property type="entry name" value="Sugar_transporter_CS"/>
</dbReference>
<feature type="domain" description="Major facilitator superfamily (MFS) profile" evidence="6">
    <location>
        <begin position="13"/>
        <end position="436"/>
    </location>
</feature>
<feature type="transmembrane region" description="Helical" evidence="5">
    <location>
        <begin position="390"/>
        <end position="408"/>
    </location>
</feature>
<name>A0ABP8RY75_9PSEU</name>
<evidence type="ECO:0000256" key="5">
    <source>
        <dbReference type="SAM" id="Phobius"/>
    </source>
</evidence>
<dbReference type="CDD" id="cd17316">
    <property type="entry name" value="MFS_SV2_like"/>
    <property type="match status" value="1"/>
</dbReference>
<comment type="caution">
    <text evidence="7">The sequence shown here is derived from an EMBL/GenBank/DDBJ whole genome shotgun (WGS) entry which is preliminary data.</text>
</comment>
<dbReference type="InterPro" id="IPR005828">
    <property type="entry name" value="MFS_sugar_transport-like"/>
</dbReference>
<evidence type="ECO:0000259" key="6">
    <source>
        <dbReference type="PROSITE" id="PS50850"/>
    </source>
</evidence>
<proteinExistence type="predicted"/>
<accession>A0ABP8RY75</accession>
<reference evidence="8" key="1">
    <citation type="journal article" date="2019" name="Int. J. Syst. Evol. Microbiol.">
        <title>The Global Catalogue of Microorganisms (GCM) 10K type strain sequencing project: providing services to taxonomists for standard genome sequencing and annotation.</title>
        <authorList>
            <consortium name="The Broad Institute Genomics Platform"/>
            <consortium name="The Broad Institute Genome Sequencing Center for Infectious Disease"/>
            <person name="Wu L."/>
            <person name="Ma J."/>
        </authorList>
    </citation>
    <scope>NUCLEOTIDE SEQUENCE [LARGE SCALE GENOMIC DNA]</scope>
    <source>
        <strain evidence="8">JCM 17906</strain>
    </source>
</reference>
<dbReference type="PROSITE" id="PS50850">
    <property type="entry name" value="MFS"/>
    <property type="match status" value="1"/>
</dbReference>
<evidence type="ECO:0000256" key="1">
    <source>
        <dbReference type="ARBA" id="ARBA00004651"/>
    </source>
</evidence>
<dbReference type="SUPFAM" id="SSF103473">
    <property type="entry name" value="MFS general substrate transporter"/>
    <property type="match status" value="1"/>
</dbReference>
<dbReference type="InterPro" id="IPR020846">
    <property type="entry name" value="MFS_dom"/>
</dbReference>
<keyword evidence="4 5" id="KW-0472">Membrane</keyword>
<feature type="transmembrane region" description="Helical" evidence="5">
    <location>
        <begin position="169"/>
        <end position="186"/>
    </location>
</feature>
<sequence length="448" mass="47560">MDRLPMTSKHRRIARVVAAGTFFDAFDSLVLGIALTVIARSLGQGFLGTGVLISAGYLGQFIGALVLGSVSDRLGRRRTFLVAITVFSLLSVACALAWNLEALTVARFLQGIGLGAEVPIAATLISEYAPSLKRGRAVMLYQAIFAWGVFAAPLVGLIVFAVVDPATGWRVLFALGVLPVLLVLLGRRALPESVRWLTAKGRTVEADRIIGEFEDTARREGKDLPEPRPAEADVARPTRLAEIFAPAYRTRTILNGTLWFTVYFVSYGYSVWLPSLYVTIGGLQVSQALYLTLVVGASQLVVVYAFAFAVDRIGRRPLFVAGFGLGILGAVLGVVMVLSGATSWPTLFAAGLLLAVGSYVPAAGLYLYIPELYPTRIRAWGTAAGSSMNRIASVIAPTVVGALLAGGFGLASVFVMFGIVLLIGLGAMTAWGIETKGRSLEETGDLIG</sequence>
<dbReference type="Proteomes" id="UP001501598">
    <property type="component" value="Unassembled WGS sequence"/>
</dbReference>
<evidence type="ECO:0000313" key="7">
    <source>
        <dbReference type="EMBL" id="GAA4552769.1"/>
    </source>
</evidence>
<feature type="transmembrane region" description="Helical" evidence="5">
    <location>
        <begin position="138"/>
        <end position="163"/>
    </location>
</feature>
<evidence type="ECO:0000256" key="4">
    <source>
        <dbReference type="ARBA" id="ARBA00023136"/>
    </source>
</evidence>
<dbReference type="PANTHER" id="PTHR23508:SF10">
    <property type="entry name" value="CARBOXYLIC ACID TRANSPORTER PROTEIN HOMOLOG"/>
    <property type="match status" value="1"/>
</dbReference>
<dbReference type="EMBL" id="BAABGT010000075">
    <property type="protein sequence ID" value="GAA4552769.1"/>
    <property type="molecule type" value="Genomic_DNA"/>
</dbReference>
<keyword evidence="3 5" id="KW-1133">Transmembrane helix</keyword>
<feature type="transmembrane region" description="Helical" evidence="5">
    <location>
        <begin position="12"/>
        <end position="39"/>
    </location>
</feature>
<comment type="subcellular location">
    <subcellularLocation>
        <location evidence="1">Cell membrane</location>
        <topology evidence="1">Multi-pass membrane protein</topology>
    </subcellularLocation>
</comment>
<evidence type="ECO:0000256" key="2">
    <source>
        <dbReference type="ARBA" id="ARBA00022692"/>
    </source>
</evidence>
<dbReference type="Pfam" id="PF00083">
    <property type="entry name" value="Sugar_tr"/>
    <property type="match status" value="1"/>
</dbReference>
<evidence type="ECO:0000313" key="8">
    <source>
        <dbReference type="Proteomes" id="UP001501598"/>
    </source>
</evidence>
<feature type="transmembrane region" description="Helical" evidence="5">
    <location>
        <begin position="104"/>
        <end position="126"/>
    </location>
</feature>
<feature type="transmembrane region" description="Helical" evidence="5">
    <location>
        <begin position="45"/>
        <end position="67"/>
    </location>
</feature>
<feature type="transmembrane region" description="Helical" evidence="5">
    <location>
        <begin position="317"/>
        <end position="341"/>
    </location>
</feature>
<organism evidence="7 8">
    <name type="scientific">Pseudonocardia xishanensis</name>
    <dbReference type="NCBI Taxonomy" id="630995"/>
    <lineage>
        <taxon>Bacteria</taxon>
        <taxon>Bacillati</taxon>
        <taxon>Actinomycetota</taxon>
        <taxon>Actinomycetes</taxon>
        <taxon>Pseudonocardiales</taxon>
        <taxon>Pseudonocardiaceae</taxon>
        <taxon>Pseudonocardia</taxon>
    </lineage>
</organism>
<protein>
    <submittedName>
        <fullName evidence="7">MFS transporter</fullName>
    </submittedName>
</protein>
<feature type="transmembrane region" description="Helical" evidence="5">
    <location>
        <begin position="79"/>
        <end position="98"/>
    </location>
</feature>
<keyword evidence="8" id="KW-1185">Reference proteome</keyword>
<evidence type="ECO:0000256" key="3">
    <source>
        <dbReference type="ARBA" id="ARBA00022989"/>
    </source>
</evidence>
<gene>
    <name evidence="7" type="ORF">GCM10023175_47140</name>
</gene>
<feature type="transmembrane region" description="Helical" evidence="5">
    <location>
        <begin position="289"/>
        <end position="310"/>
    </location>
</feature>